<sequence>KVRAASVLPRYGPPCLFKGHLSTKSNAAVDCSVPVSMNTSVKCK</sequence>
<accession>A0A2K6K4S0</accession>
<keyword evidence="2" id="KW-1185">Reference proteome</keyword>
<reference evidence="1" key="3">
    <citation type="submission" date="2025-09" db="UniProtKB">
        <authorList>
            <consortium name="Ensembl"/>
        </authorList>
    </citation>
    <scope>IDENTIFICATION</scope>
</reference>
<dbReference type="STRING" id="61621.ENSRBIP00000006242"/>
<dbReference type="Ensembl" id="ENSRBIT00000029088.1">
    <property type="protein sequence ID" value="ENSRBIP00000006242.1"/>
    <property type="gene ID" value="ENSRBIG00000026288.1"/>
</dbReference>
<protein>
    <recommendedName>
        <fullName evidence="3">SPATA7</fullName>
    </recommendedName>
</protein>
<dbReference type="Pfam" id="PF15244">
    <property type="entry name" value="HSD3"/>
    <property type="match status" value="1"/>
</dbReference>
<evidence type="ECO:0000313" key="1">
    <source>
        <dbReference type="Ensembl" id="ENSRBIP00000006242.1"/>
    </source>
</evidence>
<organism evidence="1 2">
    <name type="scientific">Rhinopithecus bieti</name>
    <name type="common">Black snub-nosed monkey</name>
    <name type="synonym">Pygathrix bieti</name>
    <dbReference type="NCBI Taxonomy" id="61621"/>
    <lineage>
        <taxon>Eukaryota</taxon>
        <taxon>Metazoa</taxon>
        <taxon>Chordata</taxon>
        <taxon>Craniata</taxon>
        <taxon>Vertebrata</taxon>
        <taxon>Euteleostomi</taxon>
        <taxon>Mammalia</taxon>
        <taxon>Eutheria</taxon>
        <taxon>Euarchontoglires</taxon>
        <taxon>Primates</taxon>
        <taxon>Haplorrhini</taxon>
        <taxon>Catarrhini</taxon>
        <taxon>Cercopithecidae</taxon>
        <taxon>Colobinae</taxon>
        <taxon>Rhinopithecus</taxon>
    </lineage>
</organism>
<evidence type="ECO:0008006" key="3">
    <source>
        <dbReference type="Google" id="ProtNLM"/>
    </source>
</evidence>
<reference evidence="1" key="2">
    <citation type="submission" date="2025-08" db="UniProtKB">
        <authorList>
            <consortium name="Ensembl"/>
        </authorList>
    </citation>
    <scope>IDENTIFICATION</scope>
</reference>
<reference evidence="1 2" key="1">
    <citation type="submission" date="2016-06" db="EMBL/GenBank/DDBJ databases">
        <title>Genome of Rhinopithecus bieti.</title>
        <authorList>
            <person name="Wu"/>
            <person name="C.-I. and Zhang"/>
            <person name="Y."/>
        </authorList>
    </citation>
    <scope>NUCLEOTIDE SEQUENCE</scope>
</reference>
<dbReference type="Proteomes" id="UP000233180">
    <property type="component" value="Unassembled WGS sequence"/>
</dbReference>
<name>A0A2K6K4S0_RHIBE</name>
<proteinExistence type="predicted"/>
<dbReference type="InterPro" id="IPR029357">
    <property type="entry name" value="SPATA7"/>
</dbReference>
<dbReference type="AlphaFoldDB" id="A0A2K6K4S0"/>
<evidence type="ECO:0000313" key="2">
    <source>
        <dbReference type="Proteomes" id="UP000233180"/>
    </source>
</evidence>